<reference evidence="2" key="1">
    <citation type="submission" date="2024-04" db="EMBL/GenBank/DDBJ databases">
        <authorList>
            <person name="Shaw F."/>
            <person name="Minotto A."/>
        </authorList>
    </citation>
    <scope>NUCLEOTIDE SEQUENCE [LARGE SCALE GENOMIC DNA]</scope>
</reference>
<sequence>MSYLRCISLRGLTAIHAIRIAPSSLAALHIQRRLPSSQWQARQFSSSPKRQATAQEPEVFTAAFKSTELFREIAEKPEVLQATKDLMQVLQEEGVSLDPSNPPSAMKLLLNSRIRKQLLHTVSVLKENGISAERLQDAYKSIHSPNKTESS</sequence>
<organism evidence="1 2">
    <name type="scientific">Somion occarium</name>
    <dbReference type="NCBI Taxonomy" id="3059160"/>
    <lineage>
        <taxon>Eukaryota</taxon>
        <taxon>Fungi</taxon>
        <taxon>Dikarya</taxon>
        <taxon>Basidiomycota</taxon>
        <taxon>Agaricomycotina</taxon>
        <taxon>Agaricomycetes</taxon>
        <taxon>Polyporales</taxon>
        <taxon>Cerrenaceae</taxon>
        <taxon>Somion</taxon>
    </lineage>
</organism>
<name>A0ABP1D613_9APHY</name>
<gene>
    <name evidence="1" type="ORF">GFSPODELE1_LOCUS3902</name>
</gene>
<dbReference type="Proteomes" id="UP001497453">
    <property type="component" value="Chromosome 2"/>
</dbReference>
<proteinExistence type="predicted"/>
<protein>
    <submittedName>
        <fullName evidence="1">Uncharacterized protein</fullName>
    </submittedName>
</protein>
<evidence type="ECO:0000313" key="1">
    <source>
        <dbReference type="EMBL" id="CAL1702144.1"/>
    </source>
</evidence>
<accession>A0ABP1D613</accession>
<keyword evidence="2" id="KW-1185">Reference proteome</keyword>
<dbReference type="EMBL" id="OZ037945">
    <property type="protein sequence ID" value="CAL1702144.1"/>
    <property type="molecule type" value="Genomic_DNA"/>
</dbReference>
<evidence type="ECO:0000313" key="2">
    <source>
        <dbReference type="Proteomes" id="UP001497453"/>
    </source>
</evidence>